<evidence type="ECO:0000256" key="3">
    <source>
        <dbReference type="ARBA" id="ARBA00022801"/>
    </source>
</evidence>
<keyword evidence="1" id="KW-0547">Nucleotide-binding</keyword>
<dbReference type="Pfam" id="PF19306">
    <property type="entry name" value="WHD_Lhr"/>
    <property type="match status" value="1"/>
</dbReference>
<feature type="domain" description="Helicase ATP-binding" evidence="10">
    <location>
        <begin position="34"/>
        <end position="213"/>
    </location>
</feature>
<dbReference type="PANTHER" id="PTHR47962">
    <property type="entry name" value="ATP-DEPENDENT HELICASE LHR-RELATED-RELATED"/>
    <property type="match status" value="1"/>
</dbReference>
<dbReference type="InterPro" id="IPR014001">
    <property type="entry name" value="Helicase_ATP-bd"/>
</dbReference>
<dbReference type="SUPFAM" id="SSF52540">
    <property type="entry name" value="P-loop containing nucleoside triphosphate hydrolases"/>
    <property type="match status" value="1"/>
</dbReference>
<dbReference type="Pfam" id="PF08494">
    <property type="entry name" value="DEAD_assoc"/>
    <property type="match status" value="1"/>
</dbReference>
<evidence type="ECO:0000256" key="4">
    <source>
        <dbReference type="ARBA" id="ARBA00022806"/>
    </source>
</evidence>
<dbReference type="PROSITE" id="PS51192">
    <property type="entry name" value="HELICASE_ATP_BIND_1"/>
    <property type="match status" value="1"/>
</dbReference>
<evidence type="ECO:0000256" key="1">
    <source>
        <dbReference type="ARBA" id="ARBA00022741"/>
    </source>
</evidence>
<evidence type="ECO:0000256" key="2">
    <source>
        <dbReference type="ARBA" id="ARBA00022763"/>
    </source>
</evidence>
<accession>A0A099SXS3</accession>
<dbReference type="InterPro" id="IPR045628">
    <property type="entry name" value="Lhr_WH_dom"/>
</dbReference>
<evidence type="ECO:0000313" key="13">
    <source>
        <dbReference type="Proteomes" id="UP000029859"/>
    </source>
</evidence>
<proteinExistence type="inferred from homology"/>
<dbReference type="InterPro" id="IPR013701">
    <property type="entry name" value="Lhr-like_DEAD/DEAH_assoc"/>
</dbReference>
<dbReference type="PANTHER" id="PTHR47962:SF5">
    <property type="entry name" value="ATP-DEPENDENT HELICASE LHR-RELATED"/>
    <property type="match status" value="1"/>
</dbReference>
<dbReference type="Proteomes" id="UP000029859">
    <property type="component" value="Unassembled WGS sequence"/>
</dbReference>
<evidence type="ECO:0000256" key="5">
    <source>
        <dbReference type="ARBA" id="ARBA00022840"/>
    </source>
</evidence>
<evidence type="ECO:0000256" key="9">
    <source>
        <dbReference type="ARBA" id="ARBA00093467"/>
    </source>
</evidence>
<keyword evidence="3" id="KW-0378">Hydrolase</keyword>
<name>A0A099SXS3_METMT</name>
<dbReference type="InterPro" id="IPR011545">
    <property type="entry name" value="DEAD/DEAH_box_helicase_dom"/>
</dbReference>
<keyword evidence="4 12" id="KW-0347">Helicase</keyword>
<keyword evidence="7" id="KW-0234">DNA repair</keyword>
<evidence type="ECO:0000259" key="11">
    <source>
        <dbReference type="PROSITE" id="PS51194"/>
    </source>
</evidence>
<reference evidence="12 13" key="1">
    <citation type="submission" date="2014-09" db="EMBL/GenBank/DDBJ databases">
        <title>Draft genome sequence of an obligately methylotrophic methanogen, Methanococcoides methylutens, isolated from marine sediment.</title>
        <authorList>
            <person name="Guan Y."/>
            <person name="Ngugi D.K."/>
            <person name="Blom J."/>
            <person name="Ali S."/>
            <person name="Ferry J.G."/>
            <person name="Stingl U."/>
        </authorList>
    </citation>
    <scope>NUCLEOTIDE SEQUENCE [LARGE SCALE GENOMIC DNA]</scope>
    <source>
        <strain evidence="12 13">DSM 2657</strain>
    </source>
</reference>
<evidence type="ECO:0000256" key="7">
    <source>
        <dbReference type="ARBA" id="ARBA00023204"/>
    </source>
</evidence>
<gene>
    <name evidence="12" type="ORF">LI82_08115</name>
</gene>
<dbReference type="GO" id="GO:0004386">
    <property type="term" value="F:helicase activity"/>
    <property type="evidence" value="ECO:0007669"/>
    <property type="project" value="UniProtKB-KW"/>
</dbReference>
<dbReference type="SMART" id="SM00490">
    <property type="entry name" value="HELICc"/>
    <property type="match status" value="1"/>
</dbReference>
<evidence type="ECO:0000313" key="12">
    <source>
        <dbReference type="EMBL" id="KGK97735.1"/>
    </source>
</evidence>
<evidence type="ECO:0000259" key="10">
    <source>
        <dbReference type="PROSITE" id="PS51192"/>
    </source>
</evidence>
<feature type="domain" description="Helicase C-terminal" evidence="11">
    <location>
        <begin position="255"/>
        <end position="400"/>
    </location>
</feature>
<dbReference type="OrthoDB" id="33870at2157"/>
<dbReference type="AlphaFoldDB" id="A0A099SXS3"/>
<keyword evidence="6" id="KW-0238">DNA-binding</keyword>
<dbReference type="Pfam" id="PF00270">
    <property type="entry name" value="DEAD"/>
    <property type="match status" value="1"/>
</dbReference>
<sequence length="944" mass="106531">MTFDNQFDVFHPAIQETLVKMGFTAPTKPQEMCFPHILAGEHTFLIAPTGSGKTESAVLPMFDHILRKSEEGRTGISALYITPLRALNRDMLTRIQTWGKELGITVQVRHGDTSPYERQKQSKNPPDLLITTPETLQAMFTGSRLRKNLECVSYVVVDEIHELASSKRGAQLSVGLERLVEISGEFLRVGLSATVGNPDVVSQFLVGSGREVSVVQVSMISLLEFNVVSPQVTDEDVELGRKIGCEPEFASHLRCIREIVESHLSTLIFVNTRQSAEALASGFKILEASIGVHHGSLSVDARIEAEESFKAGDIQGLICTSSMELGIDIGKVDHVVQYGSPRQVSRLLQRVGRAGHRIHEVSRGTILAMGSDDIVESMAITKAAMEGKVEDIVPHSGSLDVVANQISGMVIDFGDIEIKKIHSILRRTYPFRDLSIEQLERVVEQVTDYRMVWRDEGSSSISRRKKSWQYYYENLSMIPDERKFEIYDIVSGRSVGMLDEAFVVNFASPGAVFITKGDMWRVIEMNTDRDRIKVEPVKTMGEIPSWVGEEIPVPFEVAQQVGRIRFRVSFLIHDGKSDEEIVEALMEEYPVDIHSALAVIKLIKEHISKGYPLPDNDTIVIEDEGEAVIINSCFGHTTNETIGKVITSLLAARFGSSVSQEIDPYRIRMQLPRRMKALHIQEMIYEIQPEHIEPIIEMTLKNTSVMKWKMVHVARKFGALSKDIDYDRISMKKLLEIYKGTSMYDEVMREIFHNMLDVDRARDVLSRIASEEMVILVSPMPTPIGSAGFAMRRDLVAPEKADRSIVLALKDRIMHDRIILFCVHCKKWVSRRKVMNVPDEIQCPVCDSRMVAALKPWEEEEIKLVRKQDKVTAKEDVKRIQRVYRNAGIVMGNGKLAVIALASRGIGPDTASRVIEKMRVDEETFYRDIMAAERNYAKNKQFWK</sequence>
<dbReference type="InterPro" id="IPR052511">
    <property type="entry name" value="ATP-dep_Helicase"/>
</dbReference>
<keyword evidence="5" id="KW-0067">ATP-binding</keyword>
<dbReference type="SMART" id="SM00487">
    <property type="entry name" value="DEXDc"/>
    <property type="match status" value="1"/>
</dbReference>
<dbReference type="GO" id="GO:0005524">
    <property type="term" value="F:ATP binding"/>
    <property type="evidence" value="ECO:0007669"/>
    <property type="project" value="UniProtKB-KW"/>
</dbReference>
<dbReference type="GO" id="GO:0140097">
    <property type="term" value="F:catalytic activity, acting on DNA"/>
    <property type="evidence" value="ECO:0007669"/>
    <property type="project" value="UniProtKB-ARBA"/>
</dbReference>
<dbReference type="RefSeq" id="WP_048194759.1">
    <property type="nucleotide sequence ID" value="NZ_CAAGSM010000005.1"/>
</dbReference>
<dbReference type="GO" id="GO:0016887">
    <property type="term" value="F:ATP hydrolysis activity"/>
    <property type="evidence" value="ECO:0007669"/>
    <property type="project" value="TreeGrafter"/>
</dbReference>
<keyword evidence="2" id="KW-0227">DNA damage</keyword>
<dbReference type="EMBL" id="JRHO01000014">
    <property type="protein sequence ID" value="KGK97735.1"/>
    <property type="molecule type" value="Genomic_DNA"/>
</dbReference>
<dbReference type="InterPro" id="IPR017170">
    <property type="entry name" value="Lhr-like"/>
</dbReference>
<dbReference type="CDD" id="cd17922">
    <property type="entry name" value="DEXHc_LHR-like"/>
    <property type="match status" value="1"/>
</dbReference>
<dbReference type="Gene3D" id="3.40.50.300">
    <property type="entry name" value="P-loop containing nucleotide triphosphate hydrolases"/>
    <property type="match status" value="2"/>
</dbReference>
<protein>
    <submittedName>
        <fullName evidence="12">Helicase</fullName>
    </submittedName>
</protein>
<comment type="similarity">
    <text evidence="9">Belongs to the Lhr helicase family. Lhr-Core subfamily.</text>
</comment>
<evidence type="ECO:0000256" key="8">
    <source>
        <dbReference type="ARBA" id="ARBA00023235"/>
    </source>
</evidence>
<dbReference type="PROSITE" id="PS51194">
    <property type="entry name" value="HELICASE_CTER"/>
    <property type="match status" value="1"/>
</dbReference>
<comment type="caution">
    <text evidence="12">The sequence shown here is derived from an EMBL/GenBank/DDBJ whole genome shotgun (WGS) entry which is preliminary data.</text>
</comment>
<dbReference type="InterPro" id="IPR027417">
    <property type="entry name" value="P-loop_NTPase"/>
</dbReference>
<evidence type="ECO:0000256" key="6">
    <source>
        <dbReference type="ARBA" id="ARBA00023125"/>
    </source>
</evidence>
<dbReference type="Pfam" id="PF00271">
    <property type="entry name" value="Helicase_C"/>
    <property type="match status" value="1"/>
</dbReference>
<dbReference type="InterPro" id="IPR001650">
    <property type="entry name" value="Helicase_C-like"/>
</dbReference>
<dbReference type="PIRSF" id="PIRSF037307">
    <property type="entry name" value="Lhr-like_helic_prd"/>
    <property type="match status" value="1"/>
</dbReference>
<organism evidence="12 13">
    <name type="scientific">Methanococcoides methylutens</name>
    <dbReference type="NCBI Taxonomy" id="2226"/>
    <lineage>
        <taxon>Archaea</taxon>
        <taxon>Methanobacteriati</taxon>
        <taxon>Methanobacteriota</taxon>
        <taxon>Stenosarchaea group</taxon>
        <taxon>Methanomicrobia</taxon>
        <taxon>Methanosarcinales</taxon>
        <taxon>Methanosarcinaceae</taxon>
        <taxon>Methanococcoides</taxon>
    </lineage>
</organism>
<dbReference type="GO" id="GO:0006281">
    <property type="term" value="P:DNA repair"/>
    <property type="evidence" value="ECO:0007669"/>
    <property type="project" value="UniProtKB-KW"/>
</dbReference>
<keyword evidence="8" id="KW-0413">Isomerase</keyword>
<keyword evidence="13" id="KW-1185">Reference proteome</keyword>
<dbReference type="GO" id="GO:0003677">
    <property type="term" value="F:DNA binding"/>
    <property type="evidence" value="ECO:0007669"/>
    <property type="project" value="UniProtKB-KW"/>
</dbReference>